<evidence type="ECO:0000313" key="1">
    <source>
        <dbReference type="EMBL" id="KAK7323983.1"/>
    </source>
</evidence>
<reference evidence="1 2" key="1">
    <citation type="submission" date="2024-01" db="EMBL/GenBank/DDBJ databases">
        <title>The genomes of 5 underutilized Papilionoideae crops provide insights into root nodulation and disease resistanc.</title>
        <authorList>
            <person name="Jiang F."/>
        </authorList>
    </citation>
    <scope>NUCLEOTIDE SEQUENCE [LARGE SCALE GENOMIC DNA]</scope>
    <source>
        <strain evidence="1">LVBAO_FW01</strain>
        <tissue evidence="1">Leaves</tissue>
    </source>
</reference>
<name>A0AAN9KXD5_CANGL</name>
<evidence type="ECO:0000313" key="2">
    <source>
        <dbReference type="Proteomes" id="UP001367508"/>
    </source>
</evidence>
<comment type="caution">
    <text evidence="1">The sequence shown here is derived from an EMBL/GenBank/DDBJ whole genome shotgun (WGS) entry which is preliminary data.</text>
</comment>
<sequence>MLFSPHYYISILTLLVFFLGSYTKSPHLAIAKDHFRSNSLPTVVLHHHLNLSISLCIVATQSSLLRIFHGDRRACQNLLSLSSLPQIAMTHPSPLRKRHLPFILPLLSTRTIPPRPLRRPPLYGRSPSPLFH</sequence>
<protein>
    <submittedName>
        <fullName evidence="1">Uncharacterized protein</fullName>
    </submittedName>
</protein>
<dbReference type="EMBL" id="JAYMYQ010000006">
    <property type="protein sequence ID" value="KAK7323983.1"/>
    <property type="molecule type" value="Genomic_DNA"/>
</dbReference>
<dbReference type="Proteomes" id="UP001367508">
    <property type="component" value="Unassembled WGS sequence"/>
</dbReference>
<proteinExistence type="predicted"/>
<keyword evidence="2" id="KW-1185">Reference proteome</keyword>
<dbReference type="AlphaFoldDB" id="A0AAN9KXD5"/>
<gene>
    <name evidence="1" type="ORF">VNO77_27487</name>
</gene>
<accession>A0AAN9KXD5</accession>
<organism evidence="1 2">
    <name type="scientific">Canavalia gladiata</name>
    <name type="common">Sword bean</name>
    <name type="synonym">Dolichos gladiatus</name>
    <dbReference type="NCBI Taxonomy" id="3824"/>
    <lineage>
        <taxon>Eukaryota</taxon>
        <taxon>Viridiplantae</taxon>
        <taxon>Streptophyta</taxon>
        <taxon>Embryophyta</taxon>
        <taxon>Tracheophyta</taxon>
        <taxon>Spermatophyta</taxon>
        <taxon>Magnoliopsida</taxon>
        <taxon>eudicotyledons</taxon>
        <taxon>Gunneridae</taxon>
        <taxon>Pentapetalae</taxon>
        <taxon>rosids</taxon>
        <taxon>fabids</taxon>
        <taxon>Fabales</taxon>
        <taxon>Fabaceae</taxon>
        <taxon>Papilionoideae</taxon>
        <taxon>50 kb inversion clade</taxon>
        <taxon>NPAAA clade</taxon>
        <taxon>indigoferoid/millettioid clade</taxon>
        <taxon>Phaseoleae</taxon>
        <taxon>Canavalia</taxon>
    </lineage>
</organism>